<feature type="domain" description="Radical SAM core" evidence="1">
    <location>
        <begin position="185"/>
        <end position="447"/>
    </location>
</feature>
<dbReference type="GO" id="GO:0051536">
    <property type="term" value="F:iron-sulfur cluster binding"/>
    <property type="evidence" value="ECO:0007669"/>
    <property type="project" value="InterPro"/>
</dbReference>
<dbReference type="PANTHER" id="PTHR43324">
    <property type="match status" value="1"/>
</dbReference>
<dbReference type="SFLD" id="SFLDS00029">
    <property type="entry name" value="Radical_SAM"/>
    <property type="match status" value="1"/>
</dbReference>
<dbReference type="Gene3D" id="3.80.30.20">
    <property type="entry name" value="tm_1862 like domain"/>
    <property type="match status" value="1"/>
</dbReference>
<dbReference type="SUPFAM" id="SSF102114">
    <property type="entry name" value="Radical SAM enzymes"/>
    <property type="match status" value="1"/>
</dbReference>
<dbReference type="InterPro" id="IPR006638">
    <property type="entry name" value="Elp3/MiaA/NifB-like_rSAM"/>
</dbReference>
<dbReference type="AlphaFoldDB" id="A0A7J3SK67"/>
<organism evidence="2">
    <name type="scientific">Fervidicoccus fontis</name>
    <dbReference type="NCBI Taxonomy" id="683846"/>
    <lineage>
        <taxon>Archaea</taxon>
        <taxon>Thermoproteota</taxon>
        <taxon>Thermoprotei</taxon>
        <taxon>Fervidicoccales</taxon>
        <taxon>Fervidicoccaceae</taxon>
        <taxon>Fervidicoccus</taxon>
    </lineage>
</organism>
<name>A0A7J3SK67_9CREN</name>
<dbReference type="EMBL" id="DTLS01000055">
    <property type="protein sequence ID" value="HGZ59974.1"/>
    <property type="molecule type" value="Genomic_DNA"/>
</dbReference>
<evidence type="ECO:0000313" key="2">
    <source>
        <dbReference type="EMBL" id="HGZ59974.1"/>
    </source>
</evidence>
<reference evidence="2" key="1">
    <citation type="journal article" date="2020" name="mSystems">
        <title>Genome- and Community-Level Interaction Insights into Carbon Utilization and Element Cycling Functions of Hydrothermarchaeota in Hydrothermal Sediment.</title>
        <authorList>
            <person name="Zhou Z."/>
            <person name="Liu Y."/>
            <person name="Xu W."/>
            <person name="Pan J."/>
            <person name="Luo Z.H."/>
            <person name="Li M."/>
        </authorList>
    </citation>
    <scope>NUCLEOTIDE SEQUENCE [LARGE SCALE GENOMIC DNA]</scope>
    <source>
        <strain evidence="2">SpSt-885</strain>
    </source>
</reference>
<dbReference type="PANTHER" id="PTHR43324:SF1">
    <property type="entry name" value="RADICAL SAM CORE DOMAIN-CONTAINING PROTEIN"/>
    <property type="match status" value="1"/>
</dbReference>
<dbReference type="InterPro" id="IPR023404">
    <property type="entry name" value="rSAM_horseshoe"/>
</dbReference>
<comment type="caution">
    <text evidence="2">The sequence shown here is derived from an EMBL/GenBank/DDBJ whole genome shotgun (WGS) entry which is preliminary data.</text>
</comment>
<proteinExistence type="predicted"/>
<dbReference type="GO" id="GO:0003824">
    <property type="term" value="F:catalytic activity"/>
    <property type="evidence" value="ECO:0007669"/>
    <property type="project" value="InterPro"/>
</dbReference>
<gene>
    <name evidence="2" type="ORF">ENW83_02040</name>
</gene>
<dbReference type="InterPro" id="IPR007197">
    <property type="entry name" value="rSAM"/>
</dbReference>
<accession>A0A7J3SK67</accession>
<evidence type="ECO:0000259" key="1">
    <source>
        <dbReference type="PROSITE" id="PS51918"/>
    </source>
</evidence>
<dbReference type="Pfam" id="PF04055">
    <property type="entry name" value="Radical_SAM"/>
    <property type="match status" value="1"/>
</dbReference>
<dbReference type="SFLD" id="SFLDG01082">
    <property type="entry name" value="B12-binding_domain_containing"/>
    <property type="match status" value="1"/>
</dbReference>
<protein>
    <submittedName>
        <fullName evidence="2">Radical SAM protein</fullName>
    </submittedName>
</protein>
<dbReference type="PROSITE" id="PS51918">
    <property type="entry name" value="RADICAL_SAM"/>
    <property type="match status" value="1"/>
</dbReference>
<dbReference type="SMART" id="SM00729">
    <property type="entry name" value="Elp3"/>
    <property type="match status" value="1"/>
</dbReference>
<dbReference type="InterPro" id="IPR058240">
    <property type="entry name" value="rSAM_sf"/>
</dbReference>
<sequence length="523" mass="58404">MREKFVILDGYTDEPAGLGVPPFIDVYPRYIAGAIWSSDPEAKILYYTIDEVRKNFSDFFKISSSSRMVIVIAGVVVPGKYLGGIPITPEEVERIGRMLNDTFTVLVGPAARFGMGEIGGKPVIPPQTFKKVYGAVVNGDPEIYVSEYMKYGEEKAEEWIKREDYSDTDKFAITGAKIVRQHPNYGYNLTAEIETYRGCSRWIVGGCSFCIEPLYGKPVSRNPLKVVEEVATLYAQGVRSFRIGRQPDIISYGSKDLGRKEVPEPNPEFLESFFMLVRSSAPQANIHVDNANPAVISSYPEKAKRSIEGIIKYHSPGDVLAFGLESADEKVVKLNNLNASFEDVIKAVEIVNEVGKAVGNNGLPHILPGINFVLGLPGESSRTYEKNLEFLDELLKRELLVRRINIRKVLVLPNTKLQLIWKESLLERNKYRAKRFTWVVRHKYDPAFLKRVVPPGTILKRAYVEMATNDGISYARQLGSYPLTIELKGFFTPPCILDVRVVGYKGRSVKGIPVSSCLGSNGA</sequence>